<dbReference type="InterPro" id="IPR037523">
    <property type="entry name" value="VOC_core"/>
</dbReference>
<sequence>MKVTAFIDVPDLDRGIAFYAGTFALEERARPHPGLVMLGAEGVELGLNARAEGSAPCPGTAERRRYARHWTPVHLDFHVDAFDAVLERAQALGATVEALWRDEGPRPAAFCADPFGNGFCLMGPAR</sequence>
<dbReference type="PROSITE" id="PS51819">
    <property type="entry name" value="VOC"/>
    <property type="match status" value="1"/>
</dbReference>
<reference evidence="2 3" key="1">
    <citation type="submission" date="2016-11" db="EMBL/GenBank/DDBJ databases">
        <authorList>
            <person name="Jaros S."/>
            <person name="Januszkiewicz K."/>
            <person name="Wedrychowicz H."/>
        </authorList>
    </citation>
    <scope>NUCLEOTIDE SEQUENCE [LARGE SCALE GENOMIC DNA]</scope>
    <source>
        <strain evidence="2 3">DSM 100565</strain>
    </source>
</reference>
<dbReference type="AlphaFoldDB" id="A0A1M6D5X3"/>
<dbReference type="InterPro" id="IPR029068">
    <property type="entry name" value="Glyas_Bleomycin-R_OHBP_Dase"/>
</dbReference>
<dbReference type="STRING" id="1447782.SAMN05444417_1537"/>
<name>A0A1M6D5X3_9RHOB</name>
<dbReference type="EMBL" id="FQYO01000002">
    <property type="protein sequence ID" value="SHI68626.1"/>
    <property type="molecule type" value="Genomic_DNA"/>
</dbReference>
<organism evidence="2 3">
    <name type="scientific">Wenxinia saemankumensis</name>
    <dbReference type="NCBI Taxonomy" id="1447782"/>
    <lineage>
        <taxon>Bacteria</taxon>
        <taxon>Pseudomonadati</taxon>
        <taxon>Pseudomonadota</taxon>
        <taxon>Alphaproteobacteria</taxon>
        <taxon>Rhodobacterales</taxon>
        <taxon>Roseobacteraceae</taxon>
        <taxon>Wenxinia</taxon>
    </lineage>
</organism>
<dbReference type="OrthoDB" id="5522469at2"/>
<dbReference type="InterPro" id="IPR041581">
    <property type="entry name" value="Glyoxalase_6"/>
</dbReference>
<dbReference type="Gene3D" id="3.10.180.10">
    <property type="entry name" value="2,3-Dihydroxybiphenyl 1,2-Dioxygenase, domain 1"/>
    <property type="match status" value="1"/>
</dbReference>
<dbReference type="RefSeq" id="WP_073327607.1">
    <property type="nucleotide sequence ID" value="NZ_FQYO01000002.1"/>
</dbReference>
<evidence type="ECO:0000259" key="1">
    <source>
        <dbReference type="PROSITE" id="PS51819"/>
    </source>
</evidence>
<keyword evidence="3" id="KW-1185">Reference proteome</keyword>
<dbReference type="Pfam" id="PF18029">
    <property type="entry name" value="Glyoxalase_6"/>
    <property type="match status" value="1"/>
</dbReference>
<dbReference type="SUPFAM" id="SSF54593">
    <property type="entry name" value="Glyoxalase/Bleomycin resistance protein/Dihydroxybiphenyl dioxygenase"/>
    <property type="match status" value="1"/>
</dbReference>
<proteinExistence type="predicted"/>
<gene>
    <name evidence="2" type="ORF">SAMN05444417_1537</name>
</gene>
<protein>
    <recommendedName>
        <fullName evidence="1">VOC domain-containing protein</fullName>
    </recommendedName>
</protein>
<evidence type="ECO:0000313" key="2">
    <source>
        <dbReference type="EMBL" id="SHI68626.1"/>
    </source>
</evidence>
<accession>A0A1M6D5X3</accession>
<dbReference type="Proteomes" id="UP000184292">
    <property type="component" value="Unassembled WGS sequence"/>
</dbReference>
<feature type="domain" description="VOC" evidence="1">
    <location>
        <begin position="1"/>
        <end position="124"/>
    </location>
</feature>
<evidence type="ECO:0000313" key="3">
    <source>
        <dbReference type="Proteomes" id="UP000184292"/>
    </source>
</evidence>
<dbReference type="CDD" id="cd06587">
    <property type="entry name" value="VOC"/>
    <property type="match status" value="1"/>
</dbReference>